<gene>
    <name evidence="1" type="ORF">GHT09_020531</name>
</gene>
<protein>
    <submittedName>
        <fullName evidence="1">Uncharacterized protein</fullName>
    </submittedName>
</protein>
<reference evidence="1" key="1">
    <citation type="submission" date="2020-08" db="EMBL/GenBank/DDBJ databases">
        <authorList>
            <person name="Shumante A."/>
            <person name="Zimin A.V."/>
            <person name="Puiu D."/>
            <person name="Salzberg S.L."/>
        </authorList>
    </citation>
    <scope>NUCLEOTIDE SEQUENCE</scope>
    <source>
        <strain evidence="1">WC2-LM</strain>
        <tissue evidence="1">Liver</tissue>
    </source>
</reference>
<dbReference type="Proteomes" id="UP000662637">
    <property type="component" value="Unassembled WGS sequence"/>
</dbReference>
<evidence type="ECO:0000313" key="1">
    <source>
        <dbReference type="EMBL" id="KAF7459530.1"/>
    </source>
</evidence>
<dbReference type="EMBL" id="WJEC01008855">
    <property type="protein sequence ID" value="KAF7459530.1"/>
    <property type="molecule type" value="Genomic_DNA"/>
</dbReference>
<organism evidence="1 2">
    <name type="scientific">Marmota monax</name>
    <name type="common">Woodchuck</name>
    <dbReference type="NCBI Taxonomy" id="9995"/>
    <lineage>
        <taxon>Eukaryota</taxon>
        <taxon>Metazoa</taxon>
        <taxon>Chordata</taxon>
        <taxon>Craniata</taxon>
        <taxon>Vertebrata</taxon>
        <taxon>Euteleostomi</taxon>
        <taxon>Mammalia</taxon>
        <taxon>Eutheria</taxon>
        <taxon>Euarchontoglires</taxon>
        <taxon>Glires</taxon>
        <taxon>Rodentia</taxon>
        <taxon>Sciuromorpha</taxon>
        <taxon>Sciuridae</taxon>
        <taxon>Xerinae</taxon>
        <taxon>Marmotini</taxon>
        <taxon>Marmota</taxon>
    </lineage>
</organism>
<comment type="caution">
    <text evidence="1">The sequence shown here is derived from an EMBL/GenBank/DDBJ whole genome shotgun (WGS) entry which is preliminary data.</text>
</comment>
<proteinExistence type="predicted"/>
<evidence type="ECO:0000313" key="2">
    <source>
        <dbReference type="Proteomes" id="UP000662637"/>
    </source>
</evidence>
<sequence length="166" mass="17612">MHLPCLAFGHVVFSGKAWGEGSFPHHFARPPPRPTPDCAVQAAAGWRGLWIWTQGGCDTHGSEVTVTASYSSHPSLGVEPHWGHSGVPSSQNGLCMDMAGPYGSQAISSPSSSALGDPLMHRGAREGPYLGGQEACKMGDGLAFLYSVYSNLFNVSLVWIDSWVPS</sequence>
<dbReference type="AlphaFoldDB" id="A0A834PIM5"/>
<accession>A0A834PIM5</accession>
<name>A0A834PIM5_MARMO</name>